<dbReference type="PROSITE" id="PS01328">
    <property type="entry name" value="4HBCOA_THIOESTERASE"/>
    <property type="match status" value="1"/>
</dbReference>
<keyword evidence="2" id="KW-0378">Hydrolase</keyword>
<evidence type="ECO:0000256" key="2">
    <source>
        <dbReference type="ARBA" id="ARBA00022801"/>
    </source>
</evidence>
<organism evidence="3 4">
    <name type="scientific">Ructibacterium gallinarum</name>
    <dbReference type="NCBI Taxonomy" id="2779355"/>
    <lineage>
        <taxon>Bacteria</taxon>
        <taxon>Bacillati</taxon>
        <taxon>Bacillota</taxon>
        <taxon>Clostridia</taxon>
        <taxon>Eubacteriales</taxon>
        <taxon>Oscillospiraceae</taxon>
        <taxon>Ructibacterium</taxon>
    </lineage>
</organism>
<dbReference type="CDD" id="cd00586">
    <property type="entry name" value="4HBT"/>
    <property type="match status" value="1"/>
</dbReference>
<keyword evidence="4" id="KW-1185">Reference proteome</keyword>
<dbReference type="InterPro" id="IPR029069">
    <property type="entry name" value="HotDog_dom_sf"/>
</dbReference>
<dbReference type="InterPro" id="IPR006684">
    <property type="entry name" value="YbgC/YbaW"/>
</dbReference>
<comment type="caution">
    <text evidence="3">The sequence shown here is derived from an EMBL/GenBank/DDBJ whole genome shotgun (WGS) entry which is preliminary data.</text>
</comment>
<proteinExistence type="inferred from homology"/>
<dbReference type="EMBL" id="JADCKB010000006">
    <property type="protein sequence ID" value="MBE5039630.1"/>
    <property type="molecule type" value="Genomic_DNA"/>
</dbReference>
<evidence type="ECO:0000313" key="4">
    <source>
        <dbReference type="Proteomes" id="UP000806542"/>
    </source>
</evidence>
<name>A0A9D5LZT6_9FIRM</name>
<gene>
    <name evidence="3" type="ORF">INF28_04025</name>
</gene>
<dbReference type="PANTHER" id="PTHR31793">
    <property type="entry name" value="4-HYDROXYBENZOYL-COA THIOESTERASE FAMILY MEMBER"/>
    <property type="match status" value="1"/>
</dbReference>
<dbReference type="PANTHER" id="PTHR31793:SF27">
    <property type="entry name" value="NOVEL THIOESTERASE SUPERFAMILY DOMAIN AND SAPOSIN A-TYPE DOMAIN CONTAINING PROTEIN (0610012H03RIK)"/>
    <property type="match status" value="1"/>
</dbReference>
<dbReference type="RefSeq" id="WP_226392192.1">
    <property type="nucleotide sequence ID" value="NZ_JADCKB010000006.1"/>
</dbReference>
<reference evidence="3" key="1">
    <citation type="submission" date="2020-10" db="EMBL/GenBank/DDBJ databases">
        <title>ChiBAC.</title>
        <authorList>
            <person name="Zenner C."/>
            <person name="Hitch T.C.A."/>
            <person name="Clavel T."/>
        </authorList>
    </citation>
    <scope>NUCLEOTIDE SEQUENCE</scope>
    <source>
        <strain evidence="3">DSM 107454</strain>
    </source>
</reference>
<dbReference type="InterPro" id="IPR050563">
    <property type="entry name" value="4-hydroxybenzoyl-CoA_TE"/>
</dbReference>
<dbReference type="PIRSF" id="PIRSF003230">
    <property type="entry name" value="YbgC"/>
    <property type="match status" value="1"/>
</dbReference>
<dbReference type="Proteomes" id="UP000806542">
    <property type="component" value="Unassembled WGS sequence"/>
</dbReference>
<sequence length="139" mass="16197">MFRTKIQVRYCETDRMGVVHHSRYFPWFEVGRTEFFKSTGMSYAQIESQGILLPLVDCYCKFLHGAQYGDEVWVAVSLDTLGAAKCQFSYQIIRVSDELLLAEGYTTHGFTTPEFKPVNLKKHYPDIYRVLEKLRGDHE</sequence>
<dbReference type="Gene3D" id="3.10.129.10">
    <property type="entry name" value="Hotdog Thioesterase"/>
    <property type="match status" value="1"/>
</dbReference>
<comment type="similarity">
    <text evidence="1">Belongs to the 4-hydroxybenzoyl-CoA thioesterase family.</text>
</comment>
<accession>A0A9D5LZT6</accession>
<evidence type="ECO:0000313" key="3">
    <source>
        <dbReference type="EMBL" id="MBE5039630.1"/>
    </source>
</evidence>
<protein>
    <submittedName>
        <fullName evidence="3">Acyl-CoA thioesterase</fullName>
    </submittedName>
</protein>
<dbReference type="NCBIfam" id="TIGR00051">
    <property type="entry name" value="YbgC/FadM family acyl-CoA thioesterase"/>
    <property type="match status" value="1"/>
</dbReference>
<dbReference type="InterPro" id="IPR008272">
    <property type="entry name" value="HB-CoA_thioesterase_AS"/>
</dbReference>
<dbReference type="AlphaFoldDB" id="A0A9D5LZT6"/>
<dbReference type="GO" id="GO:0047617">
    <property type="term" value="F:fatty acyl-CoA hydrolase activity"/>
    <property type="evidence" value="ECO:0007669"/>
    <property type="project" value="TreeGrafter"/>
</dbReference>
<dbReference type="Pfam" id="PF13279">
    <property type="entry name" value="4HBT_2"/>
    <property type="match status" value="1"/>
</dbReference>
<dbReference type="SUPFAM" id="SSF54637">
    <property type="entry name" value="Thioesterase/thiol ester dehydrase-isomerase"/>
    <property type="match status" value="1"/>
</dbReference>
<evidence type="ECO:0000256" key="1">
    <source>
        <dbReference type="ARBA" id="ARBA00005953"/>
    </source>
</evidence>